<feature type="domain" description="Thioredoxin" evidence="1">
    <location>
        <begin position="318"/>
        <end position="459"/>
    </location>
</feature>
<dbReference type="InterPro" id="IPR050553">
    <property type="entry name" value="Thioredoxin_ResA/DsbE_sf"/>
</dbReference>
<gene>
    <name evidence="2" type="ORF">G7034_08205</name>
</gene>
<dbReference type="CDD" id="cd02966">
    <property type="entry name" value="TlpA_like_family"/>
    <property type="match status" value="1"/>
</dbReference>
<evidence type="ECO:0000313" key="2">
    <source>
        <dbReference type="EMBL" id="NGZ90234.1"/>
    </source>
</evidence>
<dbReference type="InterPro" id="IPR036249">
    <property type="entry name" value="Thioredoxin-like_sf"/>
</dbReference>
<dbReference type="SUPFAM" id="SSF52833">
    <property type="entry name" value="Thioredoxin-like"/>
    <property type="match status" value="1"/>
</dbReference>
<accession>A0A967ADE5</accession>
<dbReference type="Gene3D" id="3.40.30.10">
    <property type="entry name" value="Glutaredoxin"/>
    <property type="match status" value="1"/>
</dbReference>
<evidence type="ECO:0000259" key="1">
    <source>
        <dbReference type="PROSITE" id="PS51352"/>
    </source>
</evidence>
<dbReference type="EMBL" id="JAANAS010000061">
    <property type="protein sequence ID" value="NGZ90234.1"/>
    <property type="molecule type" value="Genomic_DNA"/>
</dbReference>
<dbReference type="PROSITE" id="PS51352">
    <property type="entry name" value="THIOREDOXIN_2"/>
    <property type="match status" value="1"/>
</dbReference>
<dbReference type="PANTHER" id="PTHR42852:SF13">
    <property type="entry name" value="PROTEIN DIPZ"/>
    <property type="match status" value="1"/>
</dbReference>
<name>A0A967ADE5_9FLAO</name>
<dbReference type="RefSeq" id="WP_166400485.1">
    <property type="nucleotide sequence ID" value="NZ_JAANAS010000061.1"/>
</dbReference>
<dbReference type="InterPro" id="IPR013740">
    <property type="entry name" value="Redoxin"/>
</dbReference>
<dbReference type="Proteomes" id="UP000643701">
    <property type="component" value="Unassembled WGS sequence"/>
</dbReference>
<comment type="caution">
    <text evidence="2">The sequence shown here is derived from an EMBL/GenBank/DDBJ whole genome shotgun (WGS) entry which is preliminary data.</text>
</comment>
<keyword evidence="3" id="KW-1185">Reference proteome</keyword>
<reference evidence="2" key="1">
    <citation type="submission" date="2020-03" db="EMBL/GenBank/DDBJ databases">
        <title>Psychroflexus Maritimus sp. nov., isolate from marine sediment.</title>
        <authorList>
            <person name="Zhong Y.-L."/>
        </authorList>
    </citation>
    <scope>NUCLEOTIDE SEQUENCE</scope>
    <source>
        <strain evidence="2">C1</strain>
    </source>
</reference>
<dbReference type="InterPro" id="IPR013766">
    <property type="entry name" value="Thioredoxin_domain"/>
</dbReference>
<dbReference type="PANTHER" id="PTHR42852">
    <property type="entry name" value="THIOL:DISULFIDE INTERCHANGE PROTEIN DSBE"/>
    <property type="match status" value="1"/>
</dbReference>
<dbReference type="GO" id="GO:0016491">
    <property type="term" value="F:oxidoreductase activity"/>
    <property type="evidence" value="ECO:0007669"/>
    <property type="project" value="InterPro"/>
</dbReference>
<dbReference type="AlphaFoldDB" id="A0A967ADE5"/>
<sequence>MKRVILLFLFVFIQTNVFFAQQIKGQFSALPNQSIKLQGFDNFDTYVIDSTQTDAAGNFTLQFTQQDYGMGLLVPEKNKSFITVLSNEDVKLKGSTTAAPESIKLTEGTQNIAFIDYVSQQPKRDQALSAWSYLQKMYATEDIFSEEKSPKKAITKEIKRIHKSEASFLKDLPEESYVKWYIPTRKLLGSVAQVAQYRTEEIPATREALREMNFADERLYKSGLLKEAIENHIWFIENSSGNLDQVFADLNTSVDIILDQLTEDNEKFNLVASKMFEVLEERSLFTSSEYLSKKLLESDDCGCLNIDLEKRLHKYGKMATGAKAQDITFTEYTYFPEGVSATKMSELKADYYLVVFAAGWCPHCTESLPKIAKMYPEFKEKNVEVILVSLDENAKDFAQFAAPFPFISTTDYQKWDGKAVADYQVFGTPSYFMLDQELTIVKKLKSVDHIKSYIDYKIKE</sequence>
<dbReference type="Pfam" id="PF08534">
    <property type="entry name" value="Redoxin"/>
    <property type="match status" value="1"/>
</dbReference>
<evidence type="ECO:0000313" key="3">
    <source>
        <dbReference type="Proteomes" id="UP000643701"/>
    </source>
</evidence>
<protein>
    <submittedName>
        <fullName evidence="2">AhpC/TSA family protein</fullName>
    </submittedName>
</protein>
<proteinExistence type="predicted"/>
<organism evidence="2 3">
    <name type="scientific">Psychroflexus maritimus</name>
    <dbReference type="NCBI Taxonomy" id="2714865"/>
    <lineage>
        <taxon>Bacteria</taxon>
        <taxon>Pseudomonadati</taxon>
        <taxon>Bacteroidota</taxon>
        <taxon>Flavobacteriia</taxon>
        <taxon>Flavobacteriales</taxon>
        <taxon>Flavobacteriaceae</taxon>
        <taxon>Psychroflexus</taxon>
    </lineage>
</organism>